<reference evidence="4" key="1">
    <citation type="journal article" date="2023" name="Plant J.">
        <title>Genome sequences and population genomics provide insights into the demographic history, inbreeding, and mutation load of two 'living fossil' tree species of Dipteronia.</title>
        <authorList>
            <person name="Feng Y."/>
            <person name="Comes H.P."/>
            <person name="Chen J."/>
            <person name="Zhu S."/>
            <person name="Lu R."/>
            <person name="Zhang X."/>
            <person name="Li P."/>
            <person name="Qiu J."/>
            <person name="Olsen K.M."/>
            <person name="Qiu Y."/>
        </authorList>
    </citation>
    <scope>NUCLEOTIDE SEQUENCE</scope>
    <source>
        <strain evidence="4">NBL</strain>
    </source>
</reference>
<accession>A0AAE0EA98</accession>
<evidence type="ECO:0000313" key="5">
    <source>
        <dbReference type="Proteomes" id="UP001281410"/>
    </source>
</evidence>
<keyword evidence="1" id="KW-0863">Zinc-finger</keyword>
<keyword evidence="1" id="KW-0479">Metal-binding</keyword>
<feature type="compositionally biased region" description="Basic and acidic residues" evidence="2">
    <location>
        <begin position="20"/>
        <end position="29"/>
    </location>
</feature>
<dbReference type="PANTHER" id="PTHR31286:SF99">
    <property type="entry name" value="DUF4283 DOMAIN-CONTAINING PROTEIN"/>
    <property type="match status" value="1"/>
</dbReference>
<dbReference type="EMBL" id="JANJYJ010000004">
    <property type="protein sequence ID" value="KAK3220958.1"/>
    <property type="molecule type" value="Genomic_DNA"/>
</dbReference>
<feature type="domain" description="CCHC-type" evidence="3">
    <location>
        <begin position="225"/>
        <end position="240"/>
    </location>
</feature>
<keyword evidence="1" id="KW-0862">Zinc</keyword>
<dbReference type="Pfam" id="PF00078">
    <property type="entry name" value="RVT_1"/>
    <property type="match status" value="1"/>
</dbReference>
<evidence type="ECO:0000256" key="2">
    <source>
        <dbReference type="SAM" id="MobiDB-lite"/>
    </source>
</evidence>
<dbReference type="Pfam" id="PF14111">
    <property type="entry name" value="DUF4283"/>
    <property type="match status" value="1"/>
</dbReference>
<feature type="region of interest" description="Disordered" evidence="2">
    <location>
        <begin position="1"/>
        <end position="31"/>
    </location>
</feature>
<dbReference type="InterPro" id="IPR001878">
    <property type="entry name" value="Znf_CCHC"/>
</dbReference>
<dbReference type="GO" id="GO:0008270">
    <property type="term" value="F:zinc ion binding"/>
    <property type="evidence" value="ECO:0007669"/>
    <property type="project" value="UniProtKB-KW"/>
</dbReference>
<dbReference type="InterPro" id="IPR040256">
    <property type="entry name" value="At4g02000-like"/>
</dbReference>
<dbReference type="InterPro" id="IPR000477">
    <property type="entry name" value="RT_dom"/>
</dbReference>
<evidence type="ECO:0000256" key="1">
    <source>
        <dbReference type="PROSITE-ProRule" id="PRU00047"/>
    </source>
</evidence>
<evidence type="ECO:0000259" key="3">
    <source>
        <dbReference type="PROSITE" id="PS50158"/>
    </source>
</evidence>
<dbReference type="GO" id="GO:0003676">
    <property type="term" value="F:nucleic acid binding"/>
    <property type="evidence" value="ECO:0007669"/>
    <property type="project" value="InterPro"/>
</dbReference>
<comment type="caution">
    <text evidence="4">The sequence shown here is derived from an EMBL/GenBank/DDBJ whole genome shotgun (WGS) entry which is preliminary data.</text>
</comment>
<dbReference type="InterPro" id="IPR025836">
    <property type="entry name" value="Zn_knuckle_CX2CX4HX4C"/>
</dbReference>
<dbReference type="PANTHER" id="PTHR31286">
    <property type="entry name" value="GLYCINE-RICH CELL WALL STRUCTURAL PROTEIN 1.8-LIKE"/>
    <property type="match status" value="1"/>
</dbReference>
<organism evidence="4 5">
    <name type="scientific">Dipteronia sinensis</name>
    <dbReference type="NCBI Taxonomy" id="43782"/>
    <lineage>
        <taxon>Eukaryota</taxon>
        <taxon>Viridiplantae</taxon>
        <taxon>Streptophyta</taxon>
        <taxon>Embryophyta</taxon>
        <taxon>Tracheophyta</taxon>
        <taxon>Spermatophyta</taxon>
        <taxon>Magnoliopsida</taxon>
        <taxon>eudicotyledons</taxon>
        <taxon>Gunneridae</taxon>
        <taxon>Pentapetalae</taxon>
        <taxon>rosids</taxon>
        <taxon>malvids</taxon>
        <taxon>Sapindales</taxon>
        <taxon>Sapindaceae</taxon>
        <taxon>Hippocastanoideae</taxon>
        <taxon>Acereae</taxon>
        <taxon>Dipteronia</taxon>
    </lineage>
</organism>
<proteinExistence type="predicted"/>
<dbReference type="Pfam" id="PF14392">
    <property type="entry name" value="zf-CCHC_4"/>
    <property type="match status" value="1"/>
</dbReference>
<evidence type="ECO:0000313" key="4">
    <source>
        <dbReference type="EMBL" id="KAK3220958.1"/>
    </source>
</evidence>
<dbReference type="InterPro" id="IPR025558">
    <property type="entry name" value="DUF4283"/>
</dbReference>
<protein>
    <recommendedName>
        <fullName evidence="3">CCHC-type domain-containing protein</fullName>
    </recommendedName>
</protein>
<dbReference type="PROSITE" id="PS50158">
    <property type="entry name" value="ZF_CCHC"/>
    <property type="match status" value="1"/>
</dbReference>
<sequence>MKSFKSKLLNTSNPGIRHGLHNDKDKPQIEEGDVTLTDGPNCPAMNLLEKLKLKLCKHWENALILKIMGRTHTLNFMLAKLRQKWPLIGHWQLTDLDHGYFVARFQMLEDLETVLTGRPWVIANQYLIVKKFKPNFVPGEDEIRRMLVWVRLSKLPMEWIGVNLLRIIGGMLGTTIKFDPITKSQARGCFARFCVELDTTKPLRSSHDVEDRSIKVKYENLGLICFKCGRIGHSKEFCKEGVTDKNEEAKVTEDGTKASGIESDTYGPLMIWWETGLSDRLGSESPVFGAENSRKMRIIGNEWIQNIMGAGEEGFDKIVTDIRNFGHFEVLAILEPRVSGAKATKSDDMLGFNNKHIVEASEEDVIYWKVSIMKMVNGSVISFKLGTFPVELNQTFTTLIPKGFCPLDMTQLKPISVCNTSYKIINKVIVQRLRGLLPKVVSPNQVAFIPGRQIQDNIVVAQGVLHKFKSMKEKKKGFVAWKIDLAKAYDKLQWSFISNVLMGVGIKDNVCIPKRNGGLGIKKSISMNQALLAKIGRRIIDNDDGIWCRLLKHKYLNNINILDSNLAKGIACSSTWKGIAFRAKLVAKGVEWRIDNDAHVKFLD</sequence>
<dbReference type="AlphaFoldDB" id="A0AAE0EA98"/>
<keyword evidence="5" id="KW-1185">Reference proteome</keyword>
<name>A0AAE0EA98_9ROSI</name>
<dbReference type="Proteomes" id="UP001281410">
    <property type="component" value="Unassembled WGS sequence"/>
</dbReference>
<gene>
    <name evidence="4" type="ORF">Dsin_014928</name>
</gene>